<dbReference type="Proteomes" id="UP001474181">
    <property type="component" value="Unassembled WGS sequence"/>
</dbReference>
<sequence length="194" mass="21068">MSPRRSDSRDRMLRGASELLREYGAGATSIDRVLARTGAPRGSVYHHFPGGRAQLVEEAVTRSGDHMLRRIDAAMEAGDPLEAVDSFFALWRELLTESGYRVGCPIVAVAAETNDEAPQLARSAAAVFARWQEALAAHFHRHGLPLPRSTRLAAFVIAALEGAVIMSRAGRTTAPLDAAAAEMRELLTHAFHDQ</sequence>
<feature type="DNA-binding region" description="H-T-H motif" evidence="4">
    <location>
        <begin position="29"/>
        <end position="48"/>
    </location>
</feature>
<name>A0ABV1X179_9ACTN</name>
<feature type="domain" description="HTH tetR-type" evidence="5">
    <location>
        <begin position="6"/>
        <end position="66"/>
    </location>
</feature>
<dbReference type="RefSeq" id="WP_350783795.1">
    <property type="nucleotide sequence ID" value="NZ_JBEPEK010000198.1"/>
</dbReference>
<dbReference type="InterPro" id="IPR009057">
    <property type="entry name" value="Homeodomain-like_sf"/>
</dbReference>
<organism evidence="6 7">
    <name type="scientific">Streptomyces hyaluromycini</name>
    <dbReference type="NCBI Taxonomy" id="1377993"/>
    <lineage>
        <taxon>Bacteria</taxon>
        <taxon>Bacillati</taxon>
        <taxon>Actinomycetota</taxon>
        <taxon>Actinomycetes</taxon>
        <taxon>Kitasatosporales</taxon>
        <taxon>Streptomycetaceae</taxon>
        <taxon>Streptomyces</taxon>
    </lineage>
</organism>
<dbReference type="InterPro" id="IPR036271">
    <property type="entry name" value="Tet_transcr_reg_TetR-rel_C_sf"/>
</dbReference>
<dbReference type="InterPro" id="IPR001647">
    <property type="entry name" value="HTH_TetR"/>
</dbReference>
<evidence type="ECO:0000256" key="3">
    <source>
        <dbReference type="ARBA" id="ARBA00023163"/>
    </source>
</evidence>
<dbReference type="Pfam" id="PF00440">
    <property type="entry name" value="TetR_N"/>
    <property type="match status" value="1"/>
</dbReference>
<dbReference type="Pfam" id="PF21993">
    <property type="entry name" value="TetR_C_13_2"/>
    <property type="match status" value="1"/>
</dbReference>
<dbReference type="EMBL" id="JBEPEK010000198">
    <property type="protein sequence ID" value="MER7182769.1"/>
    <property type="molecule type" value="Genomic_DNA"/>
</dbReference>
<dbReference type="PANTHER" id="PTHR47506:SF3">
    <property type="entry name" value="HTH-TYPE TRANSCRIPTIONAL REGULATOR LMRA"/>
    <property type="match status" value="1"/>
</dbReference>
<dbReference type="InterPro" id="IPR054156">
    <property type="entry name" value="YxaF_TetR_C"/>
</dbReference>
<dbReference type="SUPFAM" id="SSF46689">
    <property type="entry name" value="Homeodomain-like"/>
    <property type="match status" value="1"/>
</dbReference>
<dbReference type="Gene3D" id="1.10.357.10">
    <property type="entry name" value="Tetracycline Repressor, domain 2"/>
    <property type="match status" value="1"/>
</dbReference>
<evidence type="ECO:0000259" key="5">
    <source>
        <dbReference type="PROSITE" id="PS50977"/>
    </source>
</evidence>
<keyword evidence="3" id="KW-0804">Transcription</keyword>
<dbReference type="PANTHER" id="PTHR47506">
    <property type="entry name" value="TRANSCRIPTIONAL REGULATORY PROTEIN"/>
    <property type="match status" value="1"/>
</dbReference>
<keyword evidence="2 4" id="KW-0238">DNA-binding</keyword>
<gene>
    <name evidence="6" type="ORF">ABT404_25405</name>
</gene>
<evidence type="ECO:0000256" key="1">
    <source>
        <dbReference type="ARBA" id="ARBA00023015"/>
    </source>
</evidence>
<evidence type="ECO:0000256" key="4">
    <source>
        <dbReference type="PROSITE-ProRule" id="PRU00335"/>
    </source>
</evidence>
<proteinExistence type="predicted"/>
<evidence type="ECO:0000256" key="2">
    <source>
        <dbReference type="ARBA" id="ARBA00023125"/>
    </source>
</evidence>
<accession>A0ABV1X179</accession>
<keyword evidence="1" id="KW-0805">Transcription regulation</keyword>
<dbReference type="SUPFAM" id="SSF48498">
    <property type="entry name" value="Tetracyclin repressor-like, C-terminal domain"/>
    <property type="match status" value="1"/>
</dbReference>
<keyword evidence="7" id="KW-1185">Reference proteome</keyword>
<comment type="caution">
    <text evidence="6">The sequence shown here is derived from an EMBL/GenBank/DDBJ whole genome shotgun (WGS) entry which is preliminary data.</text>
</comment>
<evidence type="ECO:0000313" key="7">
    <source>
        <dbReference type="Proteomes" id="UP001474181"/>
    </source>
</evidence>
<protein>
    <submittedName>
        <fullName evidence="6">TetR/AcrR family transcriptional regulator</fullName>
    </submittedName>
</protein>
<dbReference type="PROSITE" id="PS50977">
    <property type="entry name" value="HTH_TETR_2"/>
    <property type="match status" value="1"/>
</dbReference>
<evidence type="ECO:0000313" key="6">
    <source>
        <dbReference type="EMBL" id="MER7182769.1"/>
    </source>
</evidence>
<reference evidence="6 7" key="1">
    <citation type="submission" date="2024-06" db="EMBL/GenBank/DDBJ databases">
        <title>The Natural Products Discovery Center: Release of the First 8490 Sequenced Strains for Exploring Actinobacteria Biosynthetic Diversity.</title>
        <authorList>
            <person name="Kalkreuter E."/>
            <person name="Kautsar S.A."/>
            <person name="Yang D."/>
            <person name="Bader C.D."/>
            <person name="Teijaro C.N."/>
            <person name="Fluegel L."/>
            <person name="Davis C.M."/>
            <person name="Simpson J.R."/>
            <person name="Lauterbach L."/>
            <person name="Steele A.D."/>
            <person name="Gui C."/>
            <person name="Meng S."/>
            <person name="Li G."/>
            <person name="Viehrig K."/>
            <person name="Ye F."/>
            <person name="Su P."/>
            <person name="Kiefer A.F."/>
            <person name="Nichols A."/>
            <person name="Cepeda A.J."/>
            <person name="Yan W."/>
            <person name="Fan B."/>
            <person name="Jiang Y."/>
            <person name="Adhikari A."/>
            <person name="Zheng C.-J."/>
            <person name="Schuster L."/>
            <person name="Cowan T.M."/>
            <person name="Smanski M.J."/>
            <person name="Chevrette M.G."/>
            <person name="De Carvalho L.P.S."/>
            <person name="Shen B."/>
        </authorList>
    </citation>
    <scope>NUCLEOTIDE SEQUENCE [LARGE SCALE GENOMIC DNA]</scope>
    <source>
        <strain evidence="6 7">NPDC000234</strain>
    </source>
</reference>